<feature type="compositionally biased region" description="Acidic residues" evidence="1">
    <location>
        <begin position="1506"/>
        <end position="1516"/>
    </location>
</feature>
<dbReference type="EMBL" id="CH445339">
    <property type="protein sequence ID" value="EAT83102.2"/>
    <property type="molecule type" value="Genomic_DNA"/>
</dbReference>
<dbReference type="GO" id="GO:0016579">
    <property type="term" value="P:protein deubiquitination"/>
    <property type="evidence" value="ECO:0007669"/>
    <property type="project" value="InterPro"/>
</dbReference>
<feature type="compositionally biased region" description="Pro residues" evidence="1">
    <location>
        <begin position="1110"/>
        <end position="1122"/>
    </location>
</feature>
<feature type="compositionally biased region" description="Acidic residues" evidence="1">
    <location>
        <begin position="48"/>
        <end position="63"/>
    </location>
</feature>
<dbReference type="InterPro" id="IPR028889">
    <property type="entry name" value="USP"/>
</dbReference>
<evidence type="ECO:0000259" key="2">
    <source>
        <dbReference type="PROSITE" id="PS50235"/>
    </source>
</evidence>
<feature type="compositionally biased region" description="Acidic residues" evidence="1">
    <location>
        <begin position="1004"/>
        <end position="1016"/>
    </location>
</feature>
<feature type="compositionally biased region" description="Basic residues" evidence="1">
    <location>
        <begin position="1"/>
        <end position="11"/>
    </location>
</feature>
<dbReference type="Proteomes" id="UP000001055">
    <property type="component" value="Unassembled WGS sequence"/>
</dbReference>
<name>Q0UEH7_PHANO</name>
<reference evidence="4" key="1">
    <citation type="journal article" date="2007" name="Plant Cell">
        <title>Dothideomycete-plant interactions illuminated by genome sequencing and EST analysis of the wheat pathogen Stagonospora nodorum.</title>
        <authorList>
            <person name="Hane J.K."/>
            <person name="Lowe R.G."/>
            <person name="Solomon P.S."/>
            <person name="Tan K.C."/>
            <person name="Schoch C.L."/>
            <person name="Spatafora J.W."/>
            <person name="Crous P.W."/>
            <person name="Kodira C."/>
            <person name="Birren B.W."/>
            <person name="Galagan J.E."/>
            <person name="Torriani S.F."/>
            <person name="McDonald B.A."/>
            <person name="Oliver R.P."/>
        </authorList>
    </citation>
    <scope>NUCLEOTIDE SEQUENCE [LARGE SCALE GENOMIC DNA]</scope>
    <source>
        <strain evidence="4">SN15 / ATCC MYA-4574 / FGSC 10173</strain>
    </source>
</reference>
<feature type="region of interest" description="Disordered" evidence="1">
    <location>
        <begin position="1099"/>
        <end position="1132"/>
    </location>
</feature>
<accession>Q0UEH7</accession>
<dbReference type="InParanoid" id="Q0UEH7"/>
<dbReference type="GeneID" id="5977028"/>
<dbReference type="VEuPathDB" id="FungiDB:JI435_098370"/>
<dbReference type="CDD" id="cd02257">
    <property type="entry name" value="Peptidase_C19"/>
    <property type="match status" value="1"/>
</dbReference>
<dbReference type="SUPFAM" id="SSF54001">
    <property type="entry name" value="Cysteine proteinases"/>
    <property type="match status" value="1"/>
</dbReference>
<dbReference type="GO" id="GO:0004843">
    <property type="term" value="F:cysteine-type deubiquitinase activity"/>
    <property type="evidence" value="ECO:0007669"/>
    <property type="project" value="InterPro"/>
</dbReference>
<dbReference type="Gene3D" id="3.90.70.10">
    <property type="entry name" value="Cysteine proteinases"/>
    <property type="match status" value="2"/>
</dbReference>
<dbReference type="KEGG" id="pno:SNOG_09837"/>
<feature type="region of interest" description="Disordered" evidence="1">
    <location>
        <begin position="993"/>
        <end position="1059"/>
    </location>
</feature>
<evidence type="ECO:0000313" key="3">
    <source>
        <dbReference type="EMBL" id="EAT83102.2"/>
    </source>
</evidence>
<sequence length="1516" mass="171511">MASRSLRSRRPPKVDATPTTTAGDHPETDAQSLGDESDDYVQSLHDDSDVDVQQLEDESDEDILPARQPTRKSALRPVQKPAHKNKRAKPADAQQQIDDGDNYKPPPGVTTSGVKRVARNDINLEGKKRRTRHNRRAIQTMVSNNNTKDTQAEVDVGMTEQLRLISTPETRNLNAWLHALKEPPGLKVKLEVRPTELTITHSGVTPLGELPDAPNRDFKALVKIKDVTVTFDPQGDQSRSQYSYRNKDTITKAIDGWVKVIPTWEIRLWNDAQQPNEEEREYTYIFPEMAHSLTKMNAKGAFVPHPYKYWVMGGPLDINVCPSESEAKRVAQEACRLLNKLPFHIDAVDFPEFQPIWRTSVPKVRQMLELMSMSVLRDGKFDFRDLRPIFQSDSVSHFAYCISPVVNPLYRSYEGAIPYVGWEFIAPTFIQNSAGNTRESAWLRMLLRGDEETYPSGFLNDLPDVPPWAAIEGTVPDFYSSLPSFALAMALQRAYEMYISNRGILRTVTELGISLDELSHSKKQILSLQTYCSCGTNPAHRSKAAHYCMICLKLQTCSAMGWHDDGRLICLSHFLSPLSADSRIAGRVRQQALRAFEDGLSLPQRHAMSDYLVKNCVFGASYDDIYFARRTFEAGTGRMLRESIDAINPLYKDRNGSYFVHHVENVGLTAEFYNRLKHTDIPLALGLLGEAMRACETGNEEQLRKIECAYDHCARIRNVIPYTKESRMREAAKTPNNWFLEYDSMMEKGLYNLSFDKKSLCAYKWRAWKLVRPTHTEESDIRRLNQLFETIQADKTINPSGIPFLRGKSFNGLPGAPWLWNPEHMFHDYDWEFLAAQMEHRLRGVDEKCDFFSDHEDESWQTLCLTCVVLFFKLNGGKGEWIGVYMTIFSRHPLRWSVGRRDEPGVKMFTGWKNKYPTSLDQYDDSIRTITTEPWIINRGKTNYPTDSHSTQLQIQALREIPSKNKHWDVLTVYRGLRKLDWPKSYKTTRVSKKAAAFSKGADDENEEEEEEEEEAAASLLEGPNEDNNEGLNVEGPNEDNNEGLNVEGSASKPLSRSQFDEDTKFVNAHQDEAHISGDTLARIRDILKRWGPCLDGYLPSATPAGPQHPSGPPGGPPPTPPNVGKGHGGFDISKYAQEEHDEGTQTGLFNGGNTCYQNALFQAFAKTPAFTNMLRDMPKEKLEKLTSAERNFKNLVLAVADGELKTSVNCLQQFWIDIDHIAAVPSSNPLWQKFSRMNCVQQDPAELFALLSDKFCQDILEVFRPIELYRNLESLLQFGEFQPIDAGNEVNSLCSCHLTKKGEQEDAVFPQSFPNRMIVQIKRFMFVDDGSPTGWVAKNQEEVLYPMDKLKVDGGALGKQGYRVQTVVCHDGTGTDSGHYYALCRDTNLPNTEWTEHNDKRKIKVRDRTTIVRREAYMIFLEIDQGDYEFPDTHRPGDVDMMDSELNSDGNGDADGNILIPDSDVATPDIAVPDSDLVIPDSQDEEDEGGKDDGGQGGGEKVIQDSEDEGSNYEP</sequence>
<dbReference type="InterPro" id="IPR050164">
    <property type="entry name" value="Peptidase_C19"/>
</dbReference>
<gene>
    <name evidence="3" type="ORF">SNOG_09837</name>
</gene>
<evidence type="ECO:0000313" key="4">
    <source>
        <dbReference type="Proteomes" id="UP000001055"/>
    </source>
</evidence>
<dbReference type="InterPro" id="IPR001394">
    <property type="entry name" value="Peptidase_C19_UCH"/>
</dbReference>
<feature type="region of interest" description="Disordered" evidence="1">
    <location>
        <begin position="1429"/>
        <end position="1516"/>
    </location>
</feature>
<dbReference type="STRING" id="321614.Q0UEH7"/>
<protein>
    <recommendedName>
        <fullName evidence="2">USP domain-containing protein</fullName>
    </recommendedName>
</protein>
<dbReference type="InterPro" id="IPR038765">
    <property type="entry name" value="Papain-like_cys_pep_sf"/>
</dbReference>
<dbReference type="RefSeq" id="XP_001800123.1">
    <property type="nucleotide sequence ID" value="XM_001800071.1"/>
</dbReference>
<organism evidence="3 4">
    <name type="scientific">Phaeosphaeria nodorum (strain SN15 / ATCC MYA-4574 / FGSC 10173)</name>
    <name type="common">Glume blotch fungus</name>
    <name type="synonym">Parastagonospora nodorum</name>
    <dbReference type="NCBI Taxonomy" id="321614"/>
    <lineage>
        <taxon>Eukaryota</taxon>
        <taxon>Fungi</taxon>
        <taxon>Dikarya</taxon>
        <taxon>Ascomycota</taxon>
        <taxon>Pezizomycotina</taxon>
        <taxon>Dothideomycetes</taxon>
        <taxon>Pleosporomycetidae</taxon>
        <taxon>Pleosporales</taxon>
        <taxon>Pleosporineae</taxon>
        <taxon>Phaeosphaeriaceae</taxon>
        <taxon>Parastagonospora</taxon>
    </lineage>
</organism>
<feature type="domain" description="USP" evidence="2">
    <location>
        <begin position="1147"/>
        <end position="1425"/>
    </location>
</feature>
<proteinExistence type="predicted"/>
<evidence type="ECO:0000256" key="1">
    <source>
        <dbReference type="SAM" id="MobiDB-lite"/>
    </source>
</evidence>
<dbReference type="HOGENOM" id="CLU_247959_0_0_1"/>
<dbReference type="Pfam" id="PF00443">
    <property type="entry name" value="UCH"/>
    <property type="match status" value="1"/>
</dbReference>
<feature type="region of interest" description="Disordered" evidence="1">
    <location>
        <begin position="1"/>
        <end position="115"/>
    </location>
</feature>
<dbReference type="PANTHER" id="PTHR24006">
    <property type="entry name" value="UBIQUITIN CARBOXYL-TERMINAL HYDROLASE"/>
    <property type="match status" value="1"/>
</dbReference>
<dbReference type="PROSITE" id="PS50235">
    <property type="entry name" value="USP_3"/>
    <property type="match status" value="1"/>
</dbReference>